<dbReference type="EMBL" id="JAACJM010000022">
    <property type="protein sequence ID" value="KAF5366554.1"/>
    <property type="molecule type" value="Genomic_DNA"/>
</dbReference>
<dbReference type="AlphaFoldDB" id="A0A8H5GKS7"/>
<comment type="caution">
    <text evidence="1">The sequence shown here is derived from an EMBL/GenBank/DDBJ whole genome shotgun (WGS) entry which is preliminary data.</text>
</comment>
<sequence>MLMEACICLDFYLSHICARFWYLTTELDSHYNFSSMHTRISSTQYLPLQTTESDTLLYEDVSSSESKELLIGAPEARPSKLERRGWQLVIVASIAALCSSIWNVAIMNALKAESSSQSSFTPKAQLFRPNPYIGLEMASIKPSSPRPEPILNPPILMARTNSSDVDRVYLDIPKVDTRYGQVYPEDRDFHITKEVSMILQFRVMDYGMERCTLIAKLPSSAELDHSEYPRFYDIHPNGLHVDIWELDSSLQLDAKTLSFASRPRRQALDGTWKVEMGRDMRLTETRNCSSRSLLTYELVCASMEYCQLYFKQDGHTPVIGVYVEQSSSI</sequence>
<protein>
    <recommendedName>
        <fullName evidence="3">Ubiquitin 3 binding protein But2 C-terminal domain-containing protein</fullName>
    </recommendedName>
</protein>
<keyword evidence="2" id="KW-1185">Reference proteome</keyword>
<evidence type="ECO:0000313" key="2">
    <source>
        <dbReference type="Proteomes" id="UP000559256"/>
    </source>
</evidence>
<dbReference type="OrthoDB" id="3350619at2759"/>
<name>A0A8H5GKS7_9AGAR</name>
<evidence type="ECO:0000313" key="1">
    <source>
        <dbReference type="EMBL" id="KAF5366554.1"/>
    </source>
</evidence>
<dbReference type="Proteomes" id="UP000559256">
    <property type="component" value="Unassembled WGS sequence"/>
</dbReference>
<reference evidence="1 2" key="1">
    <citation type="journal article" date="2020" name="ISME J.">
        <title>Uncovering the hidden diversity of litter-decomposition mechanisms in mushroom-forming fungi.</title>
        <authorList>
            <person name="Floudas D."/>
            <person name="Bentzer J."/>
            <person name="Ahren D."/>
            <person name="Johansson T."/>
            <person name="Persson P."/>
            <person name="Tunlid A."/>
        </authorList>
    </citation>
    <scope>NUCLEOTIDE SEQUENCE [LARGE SCALE GENOMIC DNA]</scope>
    <source>
        <strain evidence="1 2">CBS 291.85</strain>
    </source>
</reference>
<organism evidence="1 2">
    <name type="scientific">Tetrapyrgos nigripes</name>
    <dbReference type="NCBI Taxonomy" id="182062"/>
    <lineage>
        <taxon>Eukaryota</taxon>
        <taxon>Fungi</taxon>
        <taxon>Dikarya</taxon>
        <taxon>Basidiomycota</taxon>
        <taxon>Agaricomycotina</taxon>
        <taxon>Agaricomycetes</taxon>
        <taxon>Agaricomycetidae</taxon>
        <taxon>Agaricales</taxon>
        <taxon>Marasmiineae</taxon>
        <taxon>Marasmiaceae</taxon>
        <taxon>Tetrapyrgos</taxon>
    </lineage>
</organism>
<proteinExistence type="predicted"/>
<gene>
    <name evidence="1" type="ORF">D9758_008992</name>
</gene>
<evidence type="ECO:0008006" key="3">
    <source>
        <dbReference type="Google" id="ProtNLM"/>
    </source>
</evidence>
<accession>A0A8H5GKS7</accession>